<proteinExistence type="evidence at transcript level"/>
<name>I3SVE0_LOTJA</name>
<reference evidence="1" key="1">
    <citation type="submission" date="2012-05" db="EMBL/GenBank/DDBJ databases">
        <authorList>
            <person name="Krishnakumar V."/>
            <person name="Cheung F."/>
            <person name="Xiao Y."/>
            <person name="Chan A."/>
            <person name="Moskal W.A."/>
            <person name="Town C.D."/>
        </authorList>
    </citation>
    <scope>NUCLEOTIDE SEQUENCE</scope>
</reference>
<dbReference type="AlphaFoldDB" id="I3SVE0"/>
<accession>I3SVE0</accession>
<protein>
    <submittedName>
        <fullName evidence="1">Uncharacterized protein</fullName>
    </submittedName>
</protein>
<dbReference type="EMBL" id="BT144438">
    <property type="protein sequence ID" value="AFK44232.1"/>
    <property type="molecule type" value="mRNA"/>
</dbReference>
<sequence>MCRVHSIWICRYGCSVQGCIEQWNEQLCSCCLPSCCCLCCHGSFCIDLGQEHKAKDDIFNLCEDSGTELVRASYCSESVFFGNEVHNSNLCSFHVQYPSCHHFPHGLHS</sequence>
<evidence type="ECO:0000313" key="1">
    <source>
        <dbReference type="EMBL" id="AFK44232.1"/>
    </source>
</evidence>
<organism evidence="1">
    <name type="scientific">Lotus japonicus</name>
    <name type="common">Lotus corniculatus var. japonicus</name>
    <dbReference type="NCBI Taxonomy" id="34305"/>
    <lineage>
        <taxon>Eukaryota</taxon>
        <taxon>Viridiplantae</taxon>
        <taxon>Streptophyta</taxon>
        <taxon>Embryophyta</taxon>
        <taxon>Tracheophyta</taxon>
        <taxon>Spermatophyta</taxon>
        <taxon>Magnoliopsida</taxon>
        <taxon>eudicotyledons</taxon>
        <taxon>Gunneridae</taxon>
        <taxon>Pentapetalae</taxon>
        <taxon>rosids</taxon>
        <taxon>fabids</taxon>
        <taxon>Fabales</taxon>
        <taxon>Fabaceae</taxon>
        <taxon>Papilionoideae</taxon>
        <taxon>50 kb inversion clade</taxon>
        <taxon>NPAAA clade</taxon>
        <taxon>Hologalegina</taxon>
        <taxon>robinioid clade</taxon>
        <taxon>Loteae</taxon>
        <taxon>Lotus</taxon>
    </lineage>
</organism>